<dbReference type="CDD" id="cd16936">
    <property type="entry name" value="HATPase_RsbW-like"/>
    <property type="match status" value="1"/>
</dbReference>
<protein>
    <submittedName>
        <fullName evidence="3">ATP-binding protein</fullName>
    </submittedName>
</protein>
<keyword evidence="1" id="KW-0418">Kinase</keyword>
<name>A0ABS4DBZ8_9CHLR</name>
<accession>A0ABS4DBZ8</accession>
<organism evidence="3 4">
    <name type="scientific">Candidatus Chloroploca mongolica</name>
    <dbReference type="NCBI Taxonomy" id="2528176"/>
    <lineage>
        <taxon>Bacteria</taxon>
        <taxon>Bacillati</taxon>
        <taxon>Chloroflexota</taxon>
        <taxon>Chloroflexia</taxon>
        <taxon>Chloroflexales</taxon>
        <taxon>Chloroflexineae</taxon>
        <taxon>Oscillochloridaceae</taxon>
        <taxon>Candidatus Chloroploca</taxon>
    </lineage>
</organism>
<evidence type="ECO:0000256" key="1">
    <source>
        <dbReference type="ARBA" id="ARBA00022527"/>
    </source>
</evidence>
<keyword evidence="3" id="KW-0067">ATP-binding</keyword>
<sequence length="140" mass="15831">MHVLTVPADLDSLDDVGKYVVEAASQAGLDRKAAYRLRLAVDEIMTNIINYGHTEVGLTGDVTVRSAIEADKLTIILEDRARPFDPRERPEPEDLDRPLEERNIGGLGVYLALKGVDHFNYEYVDQMNRNIFVMYRPLQA</sequence>
<dbReference type="InterPro" id="IPR050267">
    <property type="entry name" value="Anti-sigma-factor_SerPK"/>
</dbReference>
<dbReference type="PANTHER" id="PTHR35526:SF6">
    <property type="entry name" value="SLR1861 PROTEIN"/>
    <property type="match status" value="1"/>
</dbReference>
<dbReference type="InterPro" id="IPR003594">
    <property type="entry name" value="HATPase_dom"/>
</dbReference>
<evidence type="ECO:0000313" key="3">
    <source>
        <dbReference type="EMBL" id="MBP1466972.1"/>
    </source>
</evidence>
<evidence type="ECO:0000259" key="2">
    <source>
        <dbReference type="Pfam" id="PF13581"/>
    </source>
</evidence>
<dbReference type="SUPFAM" id="SSF55874">
    <property type="entry name" value="ATPase domain of HSP90 chaperone/DNA topoisomerase II/histidine kinase"/>
    <property type="match status" value="1"/>
</dbReference>
<dbReference type="PANTHER" id="PTHR35526">
    <property type="entry name" value="ANTI-SIGMA-F FACTOR RSBW-RELATED"/>
    <property type="match status" value="1"/>
</dbReference>
<dbReference type="EMBL" id="SIJK02000026">
    <property type="protein sequence ID" value="MBP1466972.1"/>
    <property type="molecule type" value="Genomic_DNA"/>
</dbReference>
<dbReference type="InterPro" id="IPR036890">
    <property type="entry name" value="HATPase_C_sf"/>
</dbReference>
<dbReference type="Pfam" id="PF13581">
    <property type="entry name" value="HATPase_c_2"/>
    <property type="match status" value="1"/>
</dbReference>
<keyword evidence="1" id="KW-0808">Transferase</keyword>
<gene>
    <name evidence="3" type="ORF">EYB53_014760</name>
</gene>
<reference evidence="3 4" key="1">
    <citation type="submission" date="2021-03" db="EMBL/GenBank/DDBJ databases">
        <authorList>
            <person name="Grouzdev D.S."/>
        </authorList>
    </citation>
    <scope>NUCLEOTIDE SEQUENCE [LARGE SCALE GENOMIC DNA]</scope>
    <source>
        <strain evidence="3 4">M50-1</strain>
    </source>
</reference>
<comment type="caution">
    <text evidence="3">The sequence shown here is derived from an EMBL/GenBank/DDBJ whole genome shotgun (WGS) entry which is preliminary data.</text>
</comment>
<dbReference type="RefSeq" id="WP_135479206.1">
    <property type="nucleotide sequence ID" value="NZ_SIJK02000026.1"/>
</dbReference>
<proteinExistence type="predicted"/>
<dbReference type="Proteomes" id="UP001193081">
    <property type="component" value="Unassembled WGS sequence"/>
</dbReference>
<dbReference type="Gene3D" id="3.30.565.10">
    <property type="entry name" value="Histidine kinase-like ATPase, C-terminal domain"/>
    <property type="match status" value="1"/>
</dbReference>
<feature type="domain" description="Histidine kinase/HSP90-like ATPase" evidence="2">
    <location>
        <begin position="6"/>
        <end position="127"/>
    </location>
</feature>
<keyword evidence="3" id="KW-0547">Nucleotide-binding</keyword>
<keyword evidence="4" id="KW-1185">Reference proteome</keyword>
<evidence type="ECO:0000313" key="4">
    <source>
        <dbReference type="Proteomes" id="UP001193081"/>
    </source>
</evidence>
<dbReference type="GO" id="GO:0005524">
    <property type="term" value="F:ATP binding"/>
    <property type="evidence" value="ECO:0007669"/>
    <property type="project" value="UniProtKB-KW"/>
</dbReference>
<keyword evidence="1" id="KW-0723">Serine/threonine-protein kinase</keyword>